<keyword evidence="1" id="KW-1133">Transmembrane helix</keyword>
<feature type="transmembrane region" description="Helical" evidence="1">
    <location>
        <begin position="110"/>
        <end position="134"/>
    </location>
</feature>
<sequence length="266" mass="31453">MDNFLFIGSICAFVFVPFAIAYFLYTKSFQMSKKIAYSLFFDTYAKISFMRDKNISMDKTFQRGVKAIKILYIKWIKINFIVLSVFLPFFIFSVVLFAIGNYSIILDSTILVFVVIDFTVLLHITAMIVAELFIQIFRLSKFNKLFNLSKKNLAEESLNLNEYFDKEWKLTYTKIPIIQYSAYNNGRERLQPFTLTYGPAKYFNLGADEKRKILTNLDVLKTLFKKHEHVKDVYYVFVSLTDDKKSPFYLEEYKYHANVYLHLKNL</sequence>
<keyword evidence="1" id="KW-0812">Transmembrane</keyword>
<reference evidence="2 3" key="1">
    <citation type="submission" date="2019-01" db="EMBL/GenBank/DDBJ databases">
        <authorList>
            <consortium name="Pathogen Informatics"/>
        </authorList>
    </citation>
    <scope>NUCLEOTIDE SEQUENCE [LARGE SCALE GENOMIC DNA]</scope>
    <source>
        <strain evidence="2 3">NCTC10179</strain>
    </source>
</reference>
<evidence type="ECO:0000256" key="1">
    <source>
        <dbReference type="SAM" id="Phobius"/>
    </source>
</evidence>
<dbReference type="AlphaFoldDB" id="A0A449B6I9"/>
<dbReference type="EMBL" id="LR215039">
    <property type="protein sequence ID" value="VEU76199.1"/>
    <property type="molecule type" value="Genomic_DNA"/>
</dbReference>
<keyword evidence="3" id="KW-1185">Reference proteome</keyword>
<proteinExistence type="predicted"/>
<gene>
    <name evidence="2" type="ORF">NCTC10179_00370</name>
</gene>
<dbReference type="Proteomes" id="UP000289497">
    <property type="component" value="Chromosome"/>
</dbReference>
<dbReference type="KEGG" id="mcou:NCTC10179_00370"/>
<accession>A0A449B6I9</accession>
<keyword evidence="1" id="KW-0472">Membrane</keyword>
<organism evidence="2 3">
    <name type="scientific">Mycoplasmopsis columboralis</name>
    <dbReference type="NCBI Taxonomy" id="171282"/>
    <lineage>
        <taxon>Bacteria</taxon>
        <taxon>Bacillati</taxon>
        <taxon>Mycoplasmatota</taxon>
        <taxon>Mycoplasmoidales</taxon>
        <taxon>Metamycoplasmataceae</taxon>
        <taxon>Mycoplasmopsis</taxon>
    </lineage>
</organism>
<feature type="transmembrane region" description="Helical" evidence="1">
    <location>
        <begin position="78"/>
        <end position="104"/>
    </location>
</feature>
<protein>
    <submittedName>
        <fullName evidence="2">Uncharacterized protein</fullName>
    </submittedName>
</protein>
<evidence type="ECO:0000313" key="3">
    <source>
        <dbReference type="Proteomes" id="UP000289497"/>
    </source>
</evidence>
<name>A0A449B6I9_9BACT</name>
<feature type="transmembrane region" description="Helical" evidence="1">
    <location>
        <begin position="6"/>
        <end position="25"/>
    </location>
</feature>
<evidence type="ECO:0000313" key="2">
    <source>
        <dbReference type="EMBL" id="VEU76199.1"/>
    </source>
</evidence>